<gene>
    <name evidence="1" type="ORF">BaRGS_00009415</name>
</gene>
<keyword evidence="2" id="KW-1185">Reference proteome</keyword>
<evidence type="ECO:0000313" key="1">
    <source>
        <dbReference type="EMBL" id="KAK7499440.1"/>
    </source>
</evidence>
<accession>A0ABD0LJ67</accession>
<reference evidence="1 2" key="1">
    <citation type="journal article" date="2023" name="Sci. Data">
        <title>Genome assembly of the Korean intertidal mud-creeper Batillaria attramentaria.</title>
        <authorList>
            <person name="Patra A.K."/>
            <person name="Ho P.T."/>
            <person name="Jun S."/>
            <person name="Lee S.J."/>
            <person name="Kim Y."/>
            <person name="Won Y.J."/>
        </authorList>
    </citation>
    <scope>NUCLEOTIDE SEQUENCE [LARGE SCALE GENOMIC DNA]</scope>
    <source>
        <strain evidence="1">Wonlab-2016</strain>
    </source>
</reference>
<dbReference type="EMBL" id="JACVVK020000044">
    <property type="protein sequence ID" value="KAK7499440.1"/>
    <property type="molecule type" value="Genomic_DNA"/>
</dbReference>
<dbReference type="AlphaFoldDB" id="A0ABD0LJ67"/>
<dbReference type="Proteomes" id="UP001519460">
    <property type="component" value="Unassembled WGS sequence"/>
</dbReference>
<organism evidence="1 2">
    <name type="scientific">Batillaria attramentaria</name>
    <dbReference type="NCBI Taxonomy" id="370345"/>
    <lineage>
        <taxon>Eukaryota</taxon>
        <taxon>Metazoa</taxon>
        <taxon>Spiralia</taxon>
        <taxon>Lophotrochozoa</taxon>
        <taxon>Mollusca</taxon>
        <taxon>Gastropoda</taxon>
        <taxon>Caenogastropoda</taxon>
        <taxon>Sorbeoconcha</taxon>
        <taxon>Cerithioidea</taxon>
        <taxon>Batillariidae</taxon>
        <taxon>Batillaria</taxon>
    </lineage>
</organism>
<protein>
    <submittedName>
        <fullName evidence="1">Uncharacterized protein</fullName>
    </submittedName>
</protein>
<name>A0ABD0LJ67_9CAEN</name>
<comment type="caution">
    <text evidence="1">The sequence shown here is derived from an EMBL/GenBank/DDBJ whole genome shotgun (WGS) entry which is preliminary data.</text>
</comment>
<sequence>MIHWTGEAIILTDPLCKGIHCTGRSTQWTGESIIQENPFYKGIHCSTRKSIIRGNPGYREIHYTAESVIQRNPFQRGVHCTRVHFLERSSVRGHRLVAGVTKGEHYSVLSLSLLQFPVFKGRHFVDLRGHNEGFSNDCRLPPCLVNAVGWFYVADIF</sequence>
<proteinExistence type="predicted"/>
<evidence type="ECO:0000313" key="2">
    <source>
        <dbReference type="Proteomes" id="UP001519460"/>
    </source>
</evidence>